<dbReference type="Proteomes" id="UP000198977">
    <property type="component" value="Unassembled WGS sequence"/>
</dbReference>
<dbReference type="OrthoDB" id="9804723at2"/>
<dbReference type="Pfam" id="PF00561">
    <property type="entry name" value="Abhydrolase_1"/>
    <property type="match status" value="1"/>
</dbReference>
<dbReference type="EMBL" id="FOMW01000016">
    <property type="protein sequence ID" value="SFF05693.1"/>
    <property type="molecule type" value="Genomic_DNA"/>
</dbReference>
<dbReference type="PANTHER" id="PTHR42977">
    <property type="entry name" value="HYDROLASE-RELATED"/>
    <property type="match status" value="1"/>
</dbReference>
<protein>
    <submittedName>
        <fullName evidence="3">Pimeloyl-ACP methyl ester carboxylesterase</fullName>
    </submittedName>
</protein>
<evidence type="ECO:0000256" key="1">
    <source>
        <dbReference type="ARBA" id="ARBA00022801"/>
    </source>
</evidence>
<feature type="domain" description="AB hydrolase-1" evidence="2">
    <location>
        <begin position="70"/>
        <end position="298"/>
    </location>
</feature>
<dbReference type="Gene3D" id="3.40.50.1820">
    <property type="entry name" value="alpha/beta hydrolase"/>
    <property type="match status" value="1"/>
</dbReference>
<accession>A0A1I2FKY0</accession>
<evidence type="ECO:0000259" key="2">
    <source>
        <dbReference type="Pfam" id="PF00561"/>
    </source>
</evidence>
<reference evidence="4" key="1">
    <citation type="submission" date="2016-10" db="EMBL/GenBank/DDBJ databases">
        <authorList>
            <person name="Varghese N."/>
            <person name="Submissions S."/>
        </authorList>
    </citation>
    <scope>NUCLEOTIDE SEQUENCE [LARGE SCALE GENOMIC DNA]</scope>
    <source>
        <strain evidence="4">DSM 11443</strain>
    </source>
</reference>
<dbReference type="InterPro" id="IPR000073">
    <property type="entry name" value="AB_hydrolase_1"/>
</dbReference>
<gene>
    <name evidence="3" type="ORF">SAMN04488523_11636</name>
</gene>
<name>A0A1I2FKY0_9RHOB</name>
<dbReference type="SUPFAM" id="SSF53474">
    <property type="entry name" value="alpha/beta-Hydrolases"/>
    <property type="match status" value="1"/>
</dbReference>
<evidence type="ECO:0000313" key="4">
    <source>
        <dbReference type="Proteomes" id="UP000198977"/>
    </source>
</evidence>
<dbReference type="PANTHER" id="PTHR42977:SF3">
    <property type="entry name" value="AB HYDROLASE-1 DOMAIN-CONTAINING PROTEIN"/>
    <property type="match status" value="1"/>
</dbReference>
<dbReference type="InterPro" id="IPR051340">
    <property type="entry name" value="Haloalkane_dehalogenase"/>
</dbReference>
<dbReference type="AlphaFoldDB" id="A0A1I2FKY0"/>
<keyword evidence="1" id="KW-0378">Hydrolase</keyword>
<proteinExistence type="predicted"/>
<organism evidence="3 4">
    <name type="scientific">Sulfitobacter brevis</name>
    <dbReference type="NCBI Taxonomy" id="74348"/>
    <lineage>
        <taxon>Bacteria</taxon>
        <taxon>Pseudomonadati</taxon>
        <taxon>Pseudomonadota</taxon>
        <taxon>Alphaproteobacteria</taxon>
        <taxon>Rhodobacterales</taxon>
        <taxon>Roseobacteraceae</taxon>
        <taxon>Sulfitobacter</taxon>
    </lineage>
</organism>
<dbReference type="InterPro" id="IPR029058">
    <property type="entry name" value="AB_hydrolase_fold"/>
</dbReference>
<keyword evidence="4" id="KW-1185">Reference proteome</keyword>
<dbReference type="GO" id="GO:0004301">
    <property type="term" value="F:epoxide hydrolase activity"/>
    <property type="evidence" value="ECO:0007669"/>
    <property type="project" value="TreeGrafter"/>
</dbReference>
<dbReference type="RefSeq" id="WP_093925150.1">
    <property type="nucleotide sequence ID" value="NZ_FOMW01000016.1"/>
</dbReference>
<dbReference type="STRING" id="74348.SAMN04488523_11636"/>
<evidence type="ECO:0000313" key="3">
    <source>
        <dbReference type="EMBL" id="SFF05693.1"/>
    </source>
</evidence>
<sequence>MPKDPIGMLGRMNAASLMMITPEFFKVRRLRAKGAAKISETPARFAMKPERMTLDGVDIRFARAGNPNGPTVLFLSPLPQSILCYDKVWDALANDANLVALDLPGFGRSAGDMSFMTFEAQSAFLEKFVSKMSLTDIHIVAPDIAMPVALHYVIHRNHKAASILVGDGPGILPSDNGSLVTKIIHSGFWRSMVNMTGPRAFIAGAIQLGYLHYSPSAEEVADYVASYKGRISQVSRWFKHYPEGSKAIDPHLDTLEVPVHVFWADQDAFLTTDNAERLHKRLPKSALTIFENCGHFCYQDKGQEFTYLVRNWITGGYHLGTTYG</sequence>